<dbReference type="Proteomes" id="UP000598426">
    <property type="component" value="Unassembled WGS sequence"/>
</dbReference>
<keyword evidence="7" id="KW-1185">Reference proteome</keyword>
<evidence type="ECO:0000256" key="2">
    <source>
        <dbReference type="ARBA" id="ARBA00022801"/>
    </source>
</evidence>
<accession>A0ABR8NKC6</accession>
<dbReference type="PANTHER" id="PTHR43343">
    <property type="entry name" value="PEPTIDASE S12"/>
    <property type="match status" value="1"/>
</dbReference>
<proteinExistence type="predicted"/>
<dbReference type="InterPro" id="IPR051201">
    <property type="entry name" value="Chloro_Bact_Ser_Proteases"/>
</dbReference>
<dbReference type="Gene3D" id="2.40.10.120">
    <property type="match status" value="1"/>
</dbReference>
<dbReference type="PRINTS" id="PR00834">
    <property type="entry name" value="PROTEASES2C"/>
</dbReference>
<feature type="compositionally biased region" description="Acidic residues" evidence="3">
    <location>
        <begin position="10"/>
        <end position="20"/>
    </location>
</feature>
<gene>
    <name evidence="6" type="ORF">IF188_05400</name>
</gene>
<feature type="transmembrane region" description="Helical" evidence="4">
    <location>
        <begin position="39"/>
        <end position="60"/>
    </location>
</feature>
<dbReference type="Pfam" id="PF13365">
    <property type="entry name" value="Trypsin_2"/>
    <property type="match status" value="1"/>
</dbReference>
<evidence type="ECO:0000313" key="7">
    <source>
        <dbReference type="Proteomes" id="UP000598426"/>
    </source>
</evidence>
<evidence type="ECO:0000259" key="5">
    <source>
        <dbReference type="PROSITE" id="PS50106"/>
    </source>
</evidence>
<dbReference type="SMART" id="SM00228">
    <property type="entry name" value="PDZ"/>
    <property type="match status" value="1"/>
</dbReference>
<name>A0ABR8NKC6_9MICO</name>
<dbReference type="InterPro" id="IPR001940">
    <property type="entry name" value="Peptidase_S1C"/>
</dbReference>
<comment type="caution">
    <text evidence="6">The sequence shown here is derived from an EMBL/GenBank/DDBJ whole genome shotgun (WGS) entry which is preliminary data.</text>
</comment>
<dbReference type="SUPFAM" id="SSF50156">
    <property type="entry name" value="PDZ domain-like"/>
    <property type="match status" value="1"/>
</dbReference>
<sequence length="382" mass="37600">MADPGTPTVSDDEADDGEPAAEDRSVAPTASTSWWRRPAVVIAGVAVGAAIIGGLAGFGVSSVVAAPGGSCDAVRVASAGLPSIVTIHASSARGSGSGSGAVLTADGLIVTNDHVLTPALPSGAVRVTLMDGEILRAEIVGRDPQTDLAVLRVERDGALQPLAFAPSDELDIGQPVVALGAPLGLSNTVTAGIVSALGRSVTLPTSEGTTVITGMVQTDAAINPGNSGGALVDCDGRLVGINTAISTVPNSEGVGGVGSVGIGFAVPADTVRAITDELIDNGRVDHPSFGMTTATLSAAAAAQFGVPPGVVVTGTVPGGSADVAGLQAGDLITRLDGHASPTEVTVARVAVTAAAGDEVEVEFVRDGRQQRTTVTLQPNPAP</sequence>
<keyword evidence="1" id="KW-0645">Protease</keyword>
<dbReference type="InterPro" id="IPR036034">
    <property type="entry name" value="PDZ_sf"/>
</dbReference>
<dbReference type="EMBL" id="JACXZS010000003">
    <property type="protein sequence ID" value="MBD3941134.1"/>
    <property type="molecule type" value="Genomic_DNA"/>
</dbReference>
<protein>
    <submittedName>
        <fullName evidence="6">Trypsin-like peptidase domain-containing protein</fullName>
    </submittedName>
</protein>
<dbReference type="InterPro" id="IPR001478">
    <property type="entry name" value="PDZ"/>
</dbReference>
<reference evidence="6 7" key="1">
    <citation type="submission" date="2020-09" db="EMBL/GenBank/DDBJ databases">
        <title>Isolation and identification of active actinomycetes.</title>
        <authorList>
            <person name="Li X."/>
        </authorList>
    </citation>
    <scope>NUCLEOTIDE SEQUENCE [LARGE SCALE GENOMIC DNA]</scope>
    <source>
        <strain evidence="6 7">NEAU-LLC</strain>
    </source>
</reference>
<dbReference type="RefSeq" id="WP_191170776.1">
    <property type="nucleotide sequence ID" value="NZ_JACXZS010000003.1"/>
</dbReference>
<dbReference type="InterPro" id="IPR009003">
    <property type="entry name" value="Peptidase_S1_PA"/>
</dbReference>
<evidence type="ECO:0000313" key="6">
    <source>
        <dbReference type="EMBL" id="MBD3941134.1"/>
    </source>
</evidence>
<evidence type="ECO:0000256" key="1">
    <source>
        <dbReference type="ARBA" id="ARBA00022670"/>
    </source>
</evidence>
<keyword evidence="2" id="KW-0378">Hydrolase</keyword>
<evidence type="ECO:0000256" key="3">
    <source>
        <dbReference type="SAM" id="MobiDB-lite"/>
    </source>
</evidence>
<dbReference type="PANTHER" id="PTHR43343:SF3">
    <property type="entry name" value="PROTEASE DO-LIKE 8, CHLOROPLASTIC"/>
    <property type="match status" value="1"/>
</dbReference>
<feature type="region of interest" description="Disordered" evidence="3">
    <location>
        <begin position="1"/>
        <end position="30"/>
    </location>
</feature>
<dbReference type="SUPFAM" id="SSF50494">
    <property type="entry name" value="Trypsin-like serine proteases"/>
    <property type="match status" value="1"/>
</dbReference>
<dbReference type="PROSITE" id="PS50106">
    <property type="entry name" value="PDZ"/>
    <property type="match status" value="1"/>
</dbReference>
<keyword evidence="4" id="KW-0812">Transmembrane</keyword>
<feature type="domain" description="PDZ" evidence="5">
    <location>
        <begin position="278"/>
        <end position="367"/>
    </location>
</feature>
<dbReference type="Gene3D" id="2.30.42.10">
    <property type="match status" value="1"/>
</dbReference>
<dbReference type="Pfam" id="PF13180">
    <property type="entry name" value="PDZ_2"/>
    <property type="match status" value="1"/>
</dbReference>
<keyword evidence="4" id="KW-1133">Transmembrane helix</keyword>
<keyword evidence="4" id="KW-0472">Membrane</keyword>
<organism evidence="6 7">
    <name type="scientific">Microbacterium helvum</name>
    <dbReference type="NCBI Taxonomy" id="2773713"/>
    <lineage>
        <taxon>Bacteria</taxon>
        <taxon>Bacillati</taxon>
        <taxon>Actinomycetota</taxon>
        <taxon>Actinomycetes</taxon>
        <taxon>Micrococcales</taxon>
        <taxon>Microbacteriaceae</taxon>
        <taxon>Microbacterium</taxon>
    </lineage>
</organism>
<evidence type="ECO:0000256" key="4">
    <source>
        <dbReference type="SAM" id="Phobius"/>
    </source>
</evidence>